<dbReference type="InterPro" id="IPR001133">
    <property type="entry name" value="NADH_UbQ_OxRdtase_chain4L/K"/>
</dbReference>
<dbReference type="GO" id="GO:0030964">
    <property type="term" value="C:NADH dehydrogenase complex"/>
    <property type="evidence" value="ECO:0007669"/>
    <property type="project" value="TreeGrafter"/>
</dbReference>
<dbReference type="Pfam" id="PF00420">
    <property type="entry name" value="Oxidored_q2"/>
    <property type="match status" value="1"/>
</dbReference>
<feature type="transmembrane region" description="Helical" evidence="9">
    <location>
        <begin position="56"/>
        <end position="76"/>
    </location>
</feature>
<accession>A0A7H0WB60</accession>
<dbReference type="PANTHER" id="PTHR11434:SF21">
    <property type="entry name" value="NADH DEHYDROGENASE SUBUNIT 4L-RELATED"/>
    <property type="match status" value="1"/>
</dbReference>
<feature type="transmembrane region" description="Helical" evidence="9">
    <location>
        <begin position="5"/>
        <end position="27"/>
    </location>
</feature>
<keyword evidence="7" id="KW-0520">NAD</keyword>
<dbReference type="GeneID" id="63062062"/>
<evidence type="ECO:0000256" key="1">
    <source>
        <dbReference type="ARBA" id="ARBA00004141"/>
    </source>
</evidence>
<proteinExistence type="inferred from homology"/>
<dbReference type="GO" id="GO:0042773">
    <property type="term" value="P:ATP synthesis coupled electron transport"/>
    <property type="evidence" value="ECO:0007669"/>
    <property type="project" value="InterPro"/>
</dbReference>
<sequence>MELSVVIYIIGIIGIIINRRNIIIMIMSMEMMLMGGNIGMCEGSVGMEDIMGECNVLLVLTVAAGEAGIGLSMLMLQYKRERSIRVEDMNIMEGEW</sequence>
<keyword evidence="3" id="KW-0813">Transport</keyword>
<geneLocation type="mitochondrion" evidence="10"/>
<reference evidence="10" key="1">
    <citation type="journal article" date="2020" name="BMC Evol. Biol.">
        <title>Potential causes and consequences of rapid mitochondrial genome evolution in thermoacidophilic Galdieria (Rhodophyta).</title>
        <authorList>
            <person name="Cho C.H."/>
            <person name="Park S.I."/>
            <person name="Ciniglia C."/>
            <person name="Yang E.C."/>
            <person name="Graf L."/>
            <person name="Bhattacharya D."/>
            <person name="Yoon H.S."/>
        </authorList>
    </citation>
    <scope>NUCLEOTIDE SEQUENCE</scope>
    <source>
        <strain evidence="10">DBV 009</strain>
    </source>
</reference>
<comment type="subcellular location">
    <subcellularLocation>
        <location evidence="1">Membrane</location>
        <topology evidence="1">Multi-pass membrane protein</topology>
    </subcellularLocation>
</comment>
<evidence type="ECO:0000256" key="7">
    <source>
        <dbReference type="ARBA" id="ARBA00023027"/>
    </source>
</evidence>
<evidence type="ECO:0000256" key="5">
    <source>
        <dbReference type="ARBA" id="ARBA00022967"/>
    </source>
</evidence>
<evidence type="ECO:0000256" key="4">
    <source>
        <dbReference type="ARBA" id="ARBA00022692"/>
    </source>
</evidence>
<name>A0A7H0WB60_9RHOD</name>
<keyword evidence="6 9" id="KW-1133">Transmembrane helix</keyword>
<dbReference type="Gene3D" id="1.10.287.3510">
    <property type="match status" value="1"/>
</dbReference>
<evidence type="ECO:0000256" key="9">
    <source>
        <dbReference type="SAM" id="Phobius"/>
    </source>
</evidence>
<keyword evidence="10" id="KW-0496">Mitochondrion</keyword>
<dbReference type="NCBIfam" id="NF004320">
    <property type="entry name" value="PRK05715.1-2"/>
    <property type="match status" value="1"/>
</dbReference>
<comment type="similarity">
    <text evidence="2">Belongs to the complex I subunit 4L family.</text>
</comment>
<evidence type="ECO:0000256" key="8">
    <source>
        <dbReference type="ARBA" id="ARBA00023136"/>
    </source>
</evidence>
<dbReference type="EMBL" id="MT270116">
    <property type="protein sequence ID" value="QNR39789.1"/>
    <property type="molecule type" value="Genomic_DNA"/>
</dbReference>
<dbReference type="GO" id="GO:0016651">
    <property type="term" value="F:oxidoreductase activity, acting on NAD(P)H"/>
    <property type="evidence" value="ECO:0007669"/>
    <property type="project" value="InterPro"/>
</dbReference>
<dbReference type="RefSeq" id="YP_010007610.1">
    <property type="nucleotide sequence ID" value="NC_053318.1"/>
</dbReference>
<evidence type="ECO:0000256" key="6">
    <source>
        <dbReference type="ARBA" id="ARBA00022989"/>
    </source>
</evidence>
<dbReference type="AlphaFoldDB" id="A0A7H0WB60"/>
<protein>
    <submittedName>
        <fullName evidence="10">NADH dehydrogenase subunit 4L</fullName>
    </submittedName>
</protein>
<keyword evidence="5" id="KW-1278">Translocase</keyword>
<keyword evidence="4 9" id="KW-0812">Transmembrane</keyword>
<evidence type="ECO:0000313" key="10">
    <source>
        <dbReference type="EMBL" id="QNR39789.1"/>
    </source>
</evidence>
<evidence type="ECO:0000256" key="3">
    <source>
        <dbReference type="ARBA" id="ARBA00022448"/>
    </source>
</evidence>
<organism evidence="10">
    <name type="scientific">Galdieria phlegrea</name>
    <dbReference type="NCBI Taxonomy" id="1389228"/>
    <lineage>
        <taxon>Eukaryota</taxon>
        <taxon>Rhodophyta</taxon>
        <taxon>Bangiophyceae</taxon>
        <taxon>Galdieriales</taxon>
        <taxon>Galdieriaceae</taxon>
        <taxon>Galdieria</taxon>
    </lineage>
</organism>
<dbReference type="InterPro" id="IPR039428">
    <property type="entry name" value="NUOK/Mnh_C1-like"/>
</dbReference>
<keyword evidence="8 9" id="KW-0472">Membrane</keyword>
<gene>
    <name evidence="10" type="primary">nad4L</name>
    <name evidence="10" type="ORF">GAPH_DBV009_021</name>
</gene>
<evidence type="ECO:0000256" key="2">
    <source>
        <dbReference type="ARBA" id="ARBA00010519"/>
    </source>
</evidence>
<dbReference type="HAMAP" id="MF_01456">
    <property type="entry name" value="NDH1_NuoK"/>
    <property type="match status" value="1"/>
</dbReference>
<dbReference type="PANTHER" id="PTHR11434">
    <property type="entry name" value="NADH-UBIQUINONE OXIDOREDUCTASE SUBUNIT ND4L"/>
    <property type="match status" value="1"/>
</dbReference>